<dbReference type="SUPFAM" id="SSF53822">
    <property type="entry name" value="Periplasmic binding protein-like I"/>
    <property type="match status" value="1"/>
</dbReference>
<dbReference type="EMBL" id="JACDXW010000010">
    <property type="protein sequence ID" value="MCB5364869.1"/>
    <property type="molecule type" value="Genomic_DNA"/>
</dbReference>
<feature type="domain" description="Leucine-binding protein" evidence="4">
    <location>
        <begin position="27"/>
        <end position="362"/>
    </location>
</feature>
<accession>A0ABS8CH25</accession>
<evidence type="ECO:0000313" key="5">
    <source>
        <dbReference type="EMBL" id="MCB5364869.1"/>
    </source>
</evidence>
<dbReference type="Pfam" id="PF13458">
    <property type="entry name" value="Peripla_BP_6"/>
    <property type="match status" value="1"/>
</dbReference>
<comment type="caution">
    <text evidence="5">The sequence shown here is derived from an EMBL/GenBank/DDBJ whole genome shotgun (WGS) entry which is preliminary data.</text>
</comment>
<keyword evidence="2 3" id="KW-0732">Signal</keyword>
<protein>
    <submittedName>
        <fullName evidence="5">ABC transporter substrate-binding protein</fullName>
    </submittedName>
</protein>
<comment type="similarity">
    <text evidence="1">Belongs to the leucine-binding protein family.</text>
</comment>
<name>A0ABS8CH25_9BURK</name>
<evidence type="ECO:0000256" key="3">
    <source>
        <dbReference type="SAM" id="SignalP"/>
    </source>
</evidence>
<organism evidence="5 6">
    <name type="scientific">Mesopusillimonas faecipullorum</name>
    <dbReference type="NCBI Taxonomy" id="2755040"/>
    <lineage>
        <taxon>Bacteria</taxon>
        <taxon>Pseudomonadati</taxon>
        <taxon>Pseudomonadota</taxon>
        <taxon>Betaproteobacteria</taxon>
        <taxon>Burkholderiales</taxon>
        <taxon>Alcaligenaceae</taxon>
        <taxon>Mesopusillimonas</taxon>
    </lineage>
</organism>
<evidence type="ECO:0000313" key="6">
    <source>
        <dbReference type="Proteomes" id="UP000776983"/>
    </source>
</evidence>
<feature type="chain" id="PRO_5046308775" evidence="3">
    <location>
        <begin position="26"/>
        <end position="390"/>
    </location>
</feature>
<proteinExistence type="inferred from homology"/>
<dbReference type="PANTHER" id="PTHR30483">
    <property type="entry name" value="LEUCINE-SPECIFIC-BINDING PROTEIN"/>
    <property type="match status" value="1"/>
</dbReference>
<evidence type="ECO:0000259" key="4">
    <source>
        <dbReference type="Pfam" id="PF13458"/>
    </source>
</evidence>
<dbReference type="Proteomes" id="UP000776983">
    <property type="component" value="Unassembled WGS sequence"/>
</dbReference>
<evidence type="ECO:0000256" key="2">
    <source>
        <dbReference type="ARBA" id="ARBA00022729"/>
    </source>
</evidence>
<dbReference type="InterPro" id="IPR051010">
    <property type="entry name" value="BCAA_transport"/>
</dbReference>
<dbReference type="RefSeq" id="WP_226955284.1">
    <property type="nucleotide sequence ID" value="NZ_JACDXW010000010.1"/>
</dbReference>
<feature type="signal peptide" evidence="3">
    <location>
        <begin position="1"/>
        <end position="25"/>
    </location>
</feature>
<reference evidence="5 6" key="1">
    <citation type="submission" date="2020-07" db="EMBL/GenBank/DDBJ databases">
        <title>Pusillimonas sp. nov., isolated from poultry manure in Taiwan.</title>
        <authorList>
            <person name="Lin S.-Y."/>
            <person name="Tang Y.-S."/>
            <person name="Young C.-C."/>
        </authorList>
    </citation>
    <scope>NUCLEOTIDE SEQUENCE [LARGE SCALE GENOMIC DNA]</scope>
    <source>
        <strain evidence="5 6">CC-YST705</strain>
    </source>
</reference>
<dbReference type="InterPro" id="IPR028081">
    <property type="entry name" value="Leu-bd"/>
</dbReference>
<dbReference type="Gene3D" id="3.40.50.2300">
    <property type="match status" value="2"/>
</dbReference>
<sequence length="390" mass="41598">MKTTPTLLKCLLATAGLACVGAAQADIKLGFMGPMSGPLAITGQDLRRGLDLALEHLDGKLGGETVTVVAANDQANPSVATSELTRLIEQEKIDVLMGIAASNVAMAIAQPATQAGLPVLYTHAGPGALAGKACAPNLFALGHQNDQYGEAMGRYMKDQGVKNLYAMGLDYQAGWEMVDAALHGFGGKASAKVYTPMGQVDFAPELSRVRNSGADGLYVFYPGGAAVAFVRQFAASGLKNQVQLYSVGALVDPTVIGAQADAALGVISANTWNAGIDNPQNQRFLKDFVAKHDREPTTFAAQTYDAVMYLDAALKKAGGAQDRAKLIDALRHNDGFQSIRGNFKLNRNHFPIQDMVIQQVEKTDGGYQQKILAKIEDVSDRYVDECEMKW</sequence>
<evidence type="ECO:0000256" key="1">
    <source>
        <dbReference type="ARBA" id="ARBA00010062"/>
    </source>
</evidence>
<keyword evidence="6" id="KW-1185">Reference proteome</keyword>
<gene>
    <name evidence="5" type="ORF">H0484_14065</name>
</gene>
<dbReference type="InterPro" id="IPR028082">
    <property type="entry name" value="Peripla_BP_I"/>
</dbReference>
<dbReference type="PANTHER" id="PTHR30483:SF6">
    <property type="entry name" value="PERIPLASMIC BINDING PROTEIN OF ABC TRANSPORTER FOR NATURAL AMINO ACIDS"/>
    <property type="match status" value="1"/>
</dbReference>